<evidence type="ECO:0000256" key="5">
    <source>
        <dbReference type="ARBA" id="ARBA00023136"/>
    </source>
</evidence>
<dbReference type="GO" id="GO:0055085">
    <property type="term" value="P:transmembrane transport"/>
    <property type="evidence" value="ECO:0007669"/>
    <property type="project" value="InterPro"/>
</dbReference>
<dbReference type="PANTHER" id="PTHR30477">
    <property type="entry name" value="ABC-TRANSPORTER METAL-BINDING PROTEIN"/>
    <property type="match status" value="1"/>
</dbReference>
<dbReference type="PANTHER" id="PTHR30477:SF13">
    <property type="entry name" value="IRON TRANSPORT SYSTEM MEMBRANE PROTEIN HI_0360-RELATED"/>
    <property type="match status" value="1"/>
</dbReference>
<accession>A0A6J6P3K5</accession>
<proteinExistence type="inferred from homology"/>
<feature type="transmembrane region" description="Helical" evidence="6">
    <location>
        <begin position="220"/>
        <end position="241"/>
    </location>
</feature>
<dbReference type="EMBL" id="CAEZXP010000001">
    <property type="protein sequence ID" value="CAB4692892.1"/>
    <property type="molecule type" value="Genomic_DNA"/>
</dbReference>
<dbReference type="GO" id="GO:0043190">
    <property type="term" value="C:ATP-binding cassette (ABC) transporter complex"/>
    <property type="evidence" value="ECO:0007669"/>
    <property type="project" value="InterPro"/>
</dbReference>
<dbReference type="InterPro" id="IPR001626">
    <property type="entry name" value="ABC_TroCD"/>
</dbReference>
<organism evidence="7">
    <name type="scientific">freshwater metagenome</name>
    <dbReference type="NCBI Taxonomy" id="449393"/>
    <lineage>
        <taxon>unclassified sequences</taxon>
        <taxon>metagenomes</taxon>
        <taxon>ecological metagenomes</taxon>
    </lineage>
</organism>
<evidence type="ECO:0000256" key="4">
    <source>
        <dbReference type="ARBA" id="ARBA00022989"/>
    </source>
</evidence>
<keyword evidence="5 6" id="KW-0472">Membrane</keyword>
<evidence type="ECO:0000256" key="2">
    <source>
        <dbReference type="ARBA" id="ARBA00008034"/>
    </source>
</evidence>
<name>A0A6J6P3K5_9ZZZZ</name>
<dbReference type="GO" id="GO:0010043">
    <property type="term" value="P:response to zinc ion"/>
    <property type="evidence" value="ECO:0007669"/>
    <property type="project" value="TreeGrafter"/>
</dbReference>
<feature type="transmembrane region" description="Helical" evidence="6">
    <location>
        <begin position="162"/>
        <end position="183"/>
    </location>
</feature>
<dbReference type="Gene3D" id="1.10.3470.10">
    <property type="entry name" value="ABC transporter involved in vitamin B12 uptake, BtuC"/>
    <property type="match status" value="1"/>
</dbReference>
<gene>
    <name evidence="7" type="ORF">UFOPK2399_00844</name>
</gene>
<dbReference type="Pfam" id="PF00950">
    <property type="entry name" value="ABC-3"/>
    <property type="match status" value="1"/>
</dbReference>
<feature type="transmembrane region" description="Helical" evidence="6">
    <location>
        <begin position="85"/>
        <end position="105"/>
    </location>
</feature>
<dbReference type="InterPro" id="IPR037294">
    <property type="entry name" value="ABC_BtuC-like"/>
</dbReference>
<reference evidence="7" key="1">
    <citation type="submission" date="2020-05" db="EMBL/GenBank/DDBJ databases">
        <authorList>
            <person name="Chiriac C."/>
            <person name="Salcher M."/>
            <person name="Ghai R."/>
            <person name="Kavagutti S V."/>
        </authorList>
    </citation>
    <scope>NUCLEOTIDE SEQUENCE</scope>
</reference>
<keyword evidence="4 6" id="KW-1133">Transmembrane helix</keyword>
<feature type="transmembrane region" description="Helical" evidence="6">
    <location>
        <begin position="189"/>
        <end position="208"/>
    </location>
</feature>
<dbReference type="AlphaFoldDB" id="A0A6J6P3K5"/>
<evidence type="ECO:0000256" key="3">
    <source>
        <dbReference type="ARBA" id="ARBA00022692"/>
    </source>
</evidence>
<feature type="transmembrane region" description="Helical" evidence="6">
    <location>
        <begin position="48"/>
        <end position="73"/>
    </location>
</feature>
<sequence>MFAHEFMRNAFVAGTFTGAACGLVGWFLVLRAQVFAGDALSHVAFTGALAAAAFGIDVRIGLFVATIVVALGMGGLGERAKADDVTIGTVFAWILGLGALFMAIFSRSGAGADGAAAIHVLFGSILGLSATDTWIAVGVSLAAMGALLAIGRPLIFASLDPAVAAAQGVRVGLLGLTFLVILGATAAEATQAVGALLLLGLVAAPAAAAHRLARNPYRSLALAAALAVAGVWGGLAFAYAVPRVPPSTAIIVLASLVYLAAAGMDAGFRGERIRRAREA</sequence>
<evidence type="ECO:0000256" key="1">
    <source>
        <dbReference type="ARBA" id="ARBA00004141"/>
    </source>
</evidence>
<feature type="transmembrane region" description="Helical" evidence="6">
    <location>
        <begin position="247"/>
        <end position="268"/>
    </location>
</feature>
<evidence type="ECO:0000256" key="6">
    <source>
        <dbReference type="SAM" id="Phobius"/>
    </source>
</evidence>
<comment type="similarity">
    <text evidence="2">Belongs to the ABC-3 integral membrane protein family.</text>
</comment>
<evidence type="ECO:0000313" key="7">
    <source>
        <dbReference type="EMBL" id="CAB4692892.1"/>
    </source>
</evidence>
<comment type="subcellular location">
    <subcellularLocation>
        <location evidence="1">Membrane</location>
        <topology evidence="1">Multi-pass membrane protein</topology>
    </subcellularLocation>
</comment>
<dbReference type="SUPFAM" id="SSF81345">
    <property type="entry name" value="ABC transporter involved in vitamin B12 uptake, BtuC"/>
    <property type="match status" value="1"/>
</dbReference>
<protein>
    <submittedName>
        <fullName evidence="7">Unannotated protein</fullName>
    </submittedName>
</protein>
<feature type="transmembrane region" description="Helical" evidence="6">
    <location>
        <begin position="117"/>
        <end position="150"/>
    </location>
</feature>
<keyword evidence="3 6" id="KW-0812">Transmembrane</keyword>